<feature type="transmembrane region" description="Helical" evidence="11">
    <location>
        <begin position="201"/>
        <end position="225"/>
    </location>
</feature>
<dbReference type="PRINTS" id="PR00701">
    <property type="entry name" value="60KDINNERMP"/>
</dbReference>
<feature type="compositionally biased region" description="Polar residues" evidence="10">
    <location>
        <begin position="271"/>
        <end position="285"/>
    </location>
</feature>
<keyword evidence="4 9" id="KW-0812">Transmembrane</keyword>
<comment type="subcellular location">
    <subcellularLocation>
        <location evidence="1">Cell membrane</location>
        <topology evidence="1">Multi-pass membrane protein</topology>
    </subcellularLocation>
    <subcellularLocation>
        <location evidence="9">Membrane</location>
        <topology evidence="9">Multi-pass membrane protein</topology>
    </subcellularLocation>
</comment>
<evidence type="ECO:0000256" key="6">
    <source>
        <dbReference type="ARBA" id="ARBA00022989"/>
    </source>
</evidence>
<keyword evidence="7 11" id="KW-0472">Membrane</keyword>
<dbReference type="Pfam" id="PF02096">
    <property type="entry name" value="60KD_IMP"/>
    <property type="match status" value="1"/>
</dbReference>
<proteinExistence type="inferred from homology"/>
<dbReference type="GO" id="GO:0032977">
    <property type="term" value="F:membrane insertase activity"/>
    <property type="evidence" value="ECO:0007669"/>
    <property type="project" value="InterPro"/>
</dbReference>
<keyword evidence="14" id="KW-1185">Reference proteome</keyword>
<evidence type="ECO:0000256" key="11">
    <source>
        <dbReference type="SAM" id="Phobius"/>
    </source>
</evidence>
<dbReference type="CDD" id="cd20070">
    <property type="entry name" value="5TM_YidC_Alb3"/>
    <property type="match status" value="1"/>
</dbReference>
<evidence type="ECO:0000256" key="3">
    <source>
        <dbReference type="ARBA" id="ARBA00022475"/>
    </source>
</evidence>
<keyword evidence="8" id="KW-0143">Chaperone</keyword>
<protein>
    <submittedName>
        <fullName evidence="13">Protein translocase subunit yidC</fullName>
    </submittedName>
</protein>
<feature type="domain" description="Membrane insertase YidC/Oxa/ALB C-terminal" evidence="12">
    <location>
        <begin position="62"/>
        <end position="237"/>
    </location>
</feature>
<dbReference type="PROSITE" id="PS51257">
    <property type="entry name" value="PROKAR_LIPOPROTEIN"/>
    <property type="match status" value="1"/>
</dbReference>
<dbReference type="PANTHER" id="PTHR12428:SF65">
    <property type="entry name" value="CYTOCHROME C OXIDASE ASSEMBLY PROTEIN COX18, MITOCHONDRIAL"/>
    <property type="match status" value="1"/>
</dbReference>
<dbReference type="STRING" id="89784.SAMN04489725_11813"/>
<dbReference type="RefSeq" id="WP_074693571.1">
    <property type="nucleotide sequence ID" value="NZ_FNOJ01000018.1"/>
</dbReference>
<feature type="compositionally biased region" description="Low complexity" evidence="10">
    <location>
        <begin position="315"/>
        <end position="325"/>
    </location>
</feature>
<dbReference type="InterPro" id="IPR028055">
    <property type="entry name" value="YidC/Oxa/ALB_C"/>
</dbReference>
<dbReference type="Proteomes" id="UP000182589">
    <property type="component" value="Unassembled WGS sequence"/>
</dbReference>
<keyword evidence="2" id="KW-0813">Transport</keyword>
<evidence type="ECO:0000259" key="12">
    <source>
        <dbReference type="Pfam" id="PF02096"/>
    </source>
</evidence>
<feature type="transmembrane region" description="Helical" evidence="11">
    <location>
        <begin position="170"/>
        <end position="189"/>
    </location>
</feature>
<dbReference type="InterPro" id="IPR047196">
    <property type="entry name" value="YidC_ALB_C"/>
</dbReference>
<feature type="transmembrane region" description="Helical" evidence="11">
    <location>
        <begin position="62"/>
        <end position="82"/>
    </location>
</feature>
<name>A0A1H2X335_9BACL</name>
<evidence type="ECO:0000256" key="1">
    <source>
        <dbReference type="ARBA" id="ARBA00004651"/>
    </source>
</evidence>
<gene>
    <name evidence="13" type="ORF">SAMN04489725_11813</name>
</gene>
<keyword evidence="5" id="KW-0653">Protein transport</keyword>
<dbReference type="EMBL" id="FNOJ01000018">
    <property type="protein sequence ID" value="SDW87146.1"/>
    <property type="molecule type" value="Genomic_DNA"/>
</dbReference>
<dbReference type="GO" id="GO:0005886">
    <property type="term" value="C:plasma membrane"/>
    <property type="evidence" value="ECO:0007669"/>
    <property type="project" value="UniProtKB-SubCell"/>
</dbReference>
<evidence type="ECO:0000313" key="13">
    <source>
        <dbReference type="EMBL" id="SDW87146.1"/>
    </source>
</evidence>
<evidence type="ECO:0000256" key="8">
    <source>
        <dbReference type="ARBA" id="ARBA00023186"/>
    </source>
</evidence>
<sequence length="332" mass="36992">MKSKRTQRKWTFLLSAVVVLAVTGCGMYPSKPGHWPHNVWGTILHGISDLMDFFARHLGNNYGIAILIMTIIVRLIILPLFIRQLRYQRVMMELQPQIQKIRSKYKGDNQKIQEETMKLYQETGANPLAGCFPMLIQLPFLYAFYGAILGNPNMRESTFLGIFRLGQHDPYYVLPILAGLSTLLSSWLTMRNQPAQQRAMLFVMPVMIFFIGARLPGGLVLYWIYTNLITAIQTYFFITRPTAKGTLAPAGASATASAPARSAGEKRGSAKVSTSPKGSNRTTPAKANRSEKDMSKADSTSGSKSEKRKSSAPKQVDQQDQSSSRSDTETVD</sequence>
<feature type="transmembrane region" description="Helical" evidence="11">
    <location>
        <begin position="127"/>
        <end position="150"/>
    </location>
</feature>
<keyword evidence="3" id="KW-1003">Cell membrane</keyword>
<evidence type="ECO:0000256" key="4">
    <source>
        <dbReference type="ARBA" id="ARBA00022692"/>
    </source>
</evidence>
<dbReference type="GO" id="GO:0051205">
    <property type="term" value="P:protein insertion into membrane"/>
    <property type="evidence" value="ECO:0007669"/>
    <property type="project" value="TreeGrafter"/>
</dbReference>
<dbReference type="NCBIfam" id="TIGR03592">
    <property type="entry name" value="yidC_oxa1_cterm"/>
    <property type="match status" value="1"/>
</dbReference>
<comment type="similarity">
    <text evidence="9">Belongs to the OXA1/ALB3/YidC family.</text>
</comment>
<feature type="transmembrane region" description="Helical" evidence="11">
    <location>
        <begin position="12"/>
        <end position="30"/>
    </location>
</feature>
<evidence type="ECO:0000256" key="10">
    <source>
        <dbReference type="SAM" id="MobiDB-lite"/>
    </source>
</evidence>
<dbReference type="PANTHER" id="PTHR12428">
    <property type="entry name" value="OXA1"/>
    <property type="match status" value="1"/>
</dbReference>
<feature type="region of interest" description="Disordered" evidence="10">
    <location>
        <begin position="256"/>
        <end position="332"/>
    </location>
</feature>
<evidence type="ECO:0000313" key="14">
    <source>
        <dbReference type="Proteomes" id="UP000182589"/>
    </source>
</evidence>
<reference evidence="14" key="1">
    <citation type="submission" date="2016-10" db="EMBL/GenBank/DDBJ databases">
        <authorList>
            <person name="Varghese N."/>
        </authorList>
    </citation>
    <scope>NUCLEOTIDE SEQUENCE [LARGE SCALE GENOMIC DNA]</scope>
    <source>
        <strain evidence="14">DSM 12489</strain>
    </source>
</reference>
<evidence type="ECO:0000256" key="9">
    <source>
        <dbReference type="RuleBase" id="RU003945"/>
    </source>
</evidence>
<keyword evidence="6 11" id="KW-1133">Transmembrane helix</keyword>
<dbReference type="InterPro" id="IPR001708">
    <property type="entry name" value="YidC/ALB3/OXA1/COX18"/>
</dbReference>
<accession>A0A1H2X335</accession>
<evidence type="ECO:0000256" key="2">
    <source>
        <dbReference type="ARBA" id="ARBA00022448"/>
    </source>
</evidence>
<organism evidence="13 14">
    <name type="scientific">Alicyclobacillus hesperidum</name>
    <dbReference type="NCBI Taxonomy" id="89784"/>
    <lineage>
        <taxon>Bacteria</taxon>
        <taxon>Bacillati</taxon>
        <taxon>Bacillota</taxon>
        <taxon>Bacilli</taxon>
        <taxon>Bacillales</taxon>
        <taxon>Alicyclobacillaceae</taxon>
        <taxon>Alicyclobacillus</taxon>
    </lineage>
</organism>
<dbReference type="AlphaFoldDB" id="A0A1H2X335"/>
<dbReference type="GO" id="GO:0015031">
    <property type="term" value="P:protein transport"/>
    <property type="evidence" value="ECO:0007669"/>
    <property type="project" value="UniProtKB-KW"/>
</dbReference>
<evidence type="ECO:0000256" key="7">
    <source>
        <dbReference type="ARBA" id="ARBA00023136"/>
    </source>
</evidence>
<evidence type="ECO:0000256" key="5">
    <source>
        <dbReference type="ARBA" id="ARBA00022927"/>
    </source>
</evidence>